<dbReference type="InterPro" id="IPR012916">
    <property type="entry name" value="RED_N"/>
</dbReference>
<reference evidence="5" key="2">
    <citation type="journal article" date="2020" name="Nat. Commun.">
        <title>Large-scale genome sequencing of mycorrhizal fungi provides insights into the early evolution of symbiotic traits.</title>
        <authorList>
            <person name="Miyauchi S."/>
            <person name="Kiss E."/>
            <person name="Kuo A."/>
            <person name="Drula E."/>
            <person name="Kohler A."/>
            <person name="Sanchez-Garcia M."/>
            <person name="Morin E."/>
            <person name="Andreopoulos B."/>
            <person name="Barry K.W."/>
            <person name="Bonito G."/>
            <person name="Buee M."/>
            <person name="Carver A."/>
            <person name="Chen C."/>
            <person name="Cichocki N."/>
            <person name="Clum A."/>
            <person name="Culley D."/>
            <person name="Crous P.W."/>
            <person name="Fauchery L."/>
            <person name="Girlanda M."/>
            <person name="Hayes R.D."/>
            <person name="Keri Z."/>
            <person name="LaButti K."/>
            <person name="Lipzen A."/>
            <person name="Lombard V."/>
            <person name="Magnuson J."/>
            <person name="Maillard F."/>
            <person name="Murat C."/>
            <person name="Nolan M."/>
            <person name="Ohm R.A."/>
            <person name="Pangilinan J."/>
            <person name="Pereira M.F."/>
            <person name="Perotto S."/>
            <person name="Peter M."/>
            <person name="Pfister S."/>
            <person name="Riley R."/>
            <person name="Sitrit Y."/>
            <person name="Stielow J.B."/>
            <person name="Szollosi G."/>
            <person name="Zifcakova L."/>
            <person name="Stursova M."/>
            <person name="Spatafora J.W."/>
            <person name="Tedersoo L."/>
            <person name="Vaario L.M."/>
            <person name="Yamada A."/>
            <person name="Yan M."/>
            <person name="Wang P."/>
            <person name="Xu J."/>
            <person name="Bruns T."/>
            <person name="Baldrian P."/>
            <person name="Vilgalys R."/>
            <person name="Dunand C."/>
            <person name="Henrissat B."/>
            <person name="Grigoriev I.V."/>
            <person name="Hibbett D."/>
            <person name="Nagy L.G."/>
            <person name="Martin F.M."/>
        </authorList>
    </citation>
    <scope>NUCLEOTIDE SEQUENCE</scope>
    <source>
        <strain evidence="5">Prilba</strain>
    </source>
</reference>
<dbReference type="PANTHER" id="PTHR12765">
    <property type="entry name" value="RED PROTEIN IK FACTOR CYTOKINE IK"/>
    <property type="match status" value="1"/>
</dbReference>
<comment type="caution">
    <text evidence="5">The sequence shown here is derived from an EMBL/GenBank/DDBJ whole genome shotgun (WGS) entry which is preliminary data.</text>
</comment>
<feature type="compositionally biased region" description="Low complexity" evidence="3">
    <location>
        <begin position="152"/>
        <end position="162"/>
    </location>
</feature>
<feature type="compositionally biased region" description="Basic and acidic residues" evidence="3">
    <location>
        <begin position="165"/>
        <end position="179"/>
    </location>
</feature>
<accession>A0A9P5K2J7</accession>
<protein>
    <submittedName>
        <fullName evidence="5">RED-like protein N-terminal region-domain-containing protein</fullName>
    </submittedName>
</protein>
<feature type="region of interest" description="Disordered" evidence="3">
    <location>
        <begin position="149"/>
        <end position="267"/>
    </location>
</feature>
<feature type="region of interest" description="Disordered" evidence="3">
    <location>
        <begin position="283"/>
        <end position="382"/>
    </location>
</feature>
<dbReference type="AlphaFoldDB" id="A0A9P5K2J7"/>
<gene>
    <name evidence="5" type="ORF">DFH94DRAFT_804748</name>
</gene>
<feature type="compositionally biased region" description="Basic and acidic residues" evidence="3">
    <location>
        <begin position="308"/>
        <end position="317"/>
    </location>
</feature>
<feature type="compositionally biased region" description="Pro residues" evidence="3">
    <location>
        <begin position="343"/>
        <end position="357"/>
    </location>
</feature>
<feature type="region of interest" description="Disordered" evidence="3">
    <location>
        <begin position="14"/>
        <end position="74"/>
    </location>
</feature>
<comment type="subcellular location">
    <subcellularLocation>
        <location evidence="1">Nucleus</location>
    </subcellularLocation>
</comment>
<feature type="compositionally biased region" description="Acidic residues" evidence="3">
    <location>
        <begin position="296"/>
        <end position="307"/>
    </location>
</feature>
<evidence type="ECO:0000256" key="2">
    <source>
        <dbReference type="ARBA" id="ARBA00023242"/>
    </source>
</evidence>
<evidence type="ECO:0000256" key="1">
    <source>
        <dbReference type="ARBA" id="ARBA00004123"/>
    </source>
</evidence>
<dbReference type="Pfam" id="PF07808">
    <property type="entry name" value="RED_N"/>
    <property type="match status" value="1"/>
</dbReference>
<evidence type="ECO:0000313" key="5">
    <source>
        <dbReference type="EMBL" id="KAF8475139.1"/>
    </source>
</evidence>
<feature type="region of interest" description="Disordered" evidence="3">
    <location>
        <begin position="394"/>
        <end position="413"/>
    </location>
</feature>
<dbReference type="InterPro" id="IPR039896">
    <property type="entry name" value="Red-like"/>
</dbReference>
<dbReference type="OrthoDB" id="3366823at2759"/>
<dbReference type="Proteomes" id="UP000759537">
    <property type="component" value="Unassembled WGS sequence"/>
</dbReference>
<feature type="domain" description="RED-like N-terminal" evidence="4">
    <location>
        <begin position="53"/>
        <end position="166"/>
    </location>
</feature>
<feature type="compositionally biased region" description="Basic residues" evidence="3">
    <location>
        <begin position="400"/>
        <end position="413"/>
    </location>
</feature>
<proteinExistence type="predicted"/>
<sequence length="413" mass="44979">MSLNQDAFRSLLEVERSVSGTSATPRGSFLNKGSKPGQPKAKAISASEPAFKPRKVKKASEAYRDRAEERRLGKEGDYAQVEAILEEFEKRNADNEDREAVDAQRRYLGGDSDHSILVKGLDFALFEQNRARLASTSSKQDDEALEEVFVQTASTSSAPASTKRSRADIIKELKDKRANEGGVEESTEEAVAEKTSNSSKFRPIGFKPIGSSTEEKKKKKKKNEDSEPKKKKRKVEPSTVDAGERAGPKGVATAPPPPVELVASTSASAKTIQAETVEDDFDIFADAGEYKGVEFGSDDDDNEESETGQEKPPHPEPKVTSAEDVPAPPGRGWFDDPAEPEPEGQPPQTPAEQPTPVPEAGVEAEEEQPARLAPLTSSAIPSISDFLAMDEAVEKEEKRKARKEKRKGKNKDS</sequence>
<keyword evidence="6" id="KW-1185">Reference proteome</keyword>
<feature type="compositionally biased region" description="Basic and acidic residues" evidence="3">
    <location>
        <begin position="58"/>
        <end position="74"/>
    </location>
</feature>
<dbReference type="EMBL" id="WHVB01000016">
    <property type="protein sequence ID" value="KAF8475139.1"/>
    <property type="molecule type" value="Genomic_DNA"/>
</dbReference>
<keyword evidence="2" id="KW-0539">Nucleus</keyword>
<evidence type="ECO:0000313" key="6">
    <source>
        <dbReference type="Proteomes" id="UP000759537"/>
    </source>
</evidence>
<name>A0A9P5K2J7_9AGAM</name>
<organism evidence="5 6">
    <name type="scientific">Russula ochroleuca</name>
    <dbReference type="NCBI Taxonomy" id="152965"/>
    <lineage>
        <taxon>Eukaryota</taxon>
        <taxon>Fungi</taxon>
        <taxon>Dikarya</taxon>
        <taxon>Basidiomycota</taxon>
        <taxon>Agaricomycotina</taxon>
        <taxon>Agaricomycetes</taxon>
        <taxon>Russulales</taxon>
        <taxon>Russulaceae</taxon>
        <taxon>Russula</taxon>
    </lineage>
</organism>
<reference evidence="5" key="1">
    <citation type="submission" date="2019-10" db="EMBL/GenBank/DDBJ databases">
        <authorList>
            <consortium name="DOE Joint Genome Institute"/>
            <person name="Kuo A."/>
            <person name="Miyauchi S."/>
            <person name="Kiss E."/>
            <person name="Drula E."/>
            <person name="Kohler A."/>
            <person name="Sanchez-Garcia M."/>
            <person name="Andreopoulos B."/>
            <person name="Barry K.W."/>
            <person name="Bonito G."/>
            <person name="Buee M."/>
            <person name="Carver A."/>
            <person name="Chen C."/>
            <person name="Cichocki N."/>
            <person name="Clum A."/>
            <person name="Culley D."/>
            <person name="Crous P.W."/>
            <person name="Fauchery L."/>
            <person name="Girlanda M."/>
            <person name="Hayes R."/>
            <person name="Keri Z."/>
            <person name="LaButti K."/>
            <person name="Lipzen A."/>
            <person name="Lombard V."/>
            <person name="Magnuson J."/>
            <person name="Maillard F."/>
            <person name="Morin E."/>
            <person name="Murat C."/>
            <person name="Nolan M."/>
            <person name="Ohm R."/>
            <person name="Pangilinan J."/>
            <person name="Pereira M."/>
            <person name="Perotto S."/>
            <person name="Peter M."/>
            <person name="Riley R."/>
            <person name="Sitrit Y."/>
            <person name="Stielow B."/>
            <person name="Szollosi G."/>
            <person name="Zifcakova L."/>
            <person name="Stursova M."/>
            <person name="Spatafora J.W."/>
            <person name="Tedersoo L."/>
            <person name="Vaario L.-M."/>
            <person name="Yamada A."/>
            <person name="Yan M."/>
            <person name="Wang P."/>
            <person name="Xu J."/>
            <person name="Bruns T."/>
            <person name="Baldrian P."/>
            <person name="Vilgalys R."/>
            <person name="Henrissat B."/>
            <person name="Grigoriev I.V."/>
            <person name="Hibbett D."/>
            <person name="Nagy L.G."/>
            <person name="Martin F.M."/>
        </authorList>
    </citation>
    <scope>NUCLEOTIDE SEQUENCE</scope>
    <source>
        <strain evidence="5">Prilba</strain>
    </source>
</reference>
<dbReference type="GO" id="GO:0005634">
    <property type="term" value="C:nucleus"/>
    <property type="evidence" value="ECO:0007669"/>
    <property type="project" value="UniProtKB-SubCell"/>
</dbReference>
<evidence type="ECO:0000259" key="4">
    <source>
        <dbReference type="Pfam" id="PF07808"/>
    </source>
</evidence>
<evidence type="ECO:0000256" key="3">
    <source>
        <dbReference type="SAM" id="MobiDB-lite"/>
    </source>
</evidence>